<dbReference type="Proteomes" id="UP000075901">
    <property type="component" value="Unassembled WGS sequence"/>
</dbReference>
<accession>A0A182SLG2</accession>
<protein>
    <submittedName>
        <fullName evidence="2">Uncharacterized protein</fullName>
    </submittedName>
</protein>
<evidence type="ECO:0000256" key="1">
    <source>
        <dbReference type="SAM" id="Coils"/>
    </source>
</evidence>
<name>A0A182SLG2_9DIPT</name>
<evidence type="ECO:0000313" key="3">
    <source>
        <dbReference type="Proteomes" id="UP000075901"/>
    </source>
</evidence>
<sequence length="266" mass="29748">MKMELAEGGKELEKLLAELEAVKQQASEKIHACRQMTADKSAIQQRNAKLVQQMQQEMYQLEVNFEEHKVQLEHVFVEKSDEYKRKIEELDQMIGDLMKKNAEQEKCAAEIEAEVSTIADKLEAVNNENIKLENELSTLQSSVHVVGDVSKNKPMTPFGGRARAKAFLKSVGARAASSSDNEFDLWAKTEMNPGSEKCESVLTFACRLRSPTPDGISGIVRNSMPARRSRKIISQRPPEGCMITRPLICRSGNSSFVSSVRLCSIN</sequence>
<keyword evidence="3" id="KW-1185">Reference proteome</keyword>
<evidence type="ECO:0000313" key="2">
    <source>
        <dbReference type="EnsemblMetazoa" id="AMAM009122-PA"/>
    </source>
</evidence>
<organism evidence="2 3">
    <name type="scientific">Anopheles maculatus</name>
    <dbReference type="NCBI Taxonomy" id="74869"/>
    <lineage>
        <taxon>Eukaryota</taxon>
        <taxon>Metazoa</taxon>
        <taxon>Ecdysozoa</taxon>
        <taxon>Arthropoda</taxon>
        <taxon>Hexapoda</taxon>
        <taxon>Insecta</taxon>
        <taxon>Pterygota</taxon>
        <taxon>Neoptera</taxon>
        <taxon>Endopterygota</taxon>
        <taxon>Diptera</taxon>
        <taxon>Nematocera</taxon>
        <taxon>Culicoidea</taxon>
        <taxon>Culicidae</taxon>
        <taxon>Anophelinae</taxon>
        <taxon>Anopheles</taxon>
        <taxon>Anopheles maculatus group</taxon>
    </lineage>
</organism>
<keyword evidence="1" id="KW-0175">Coiled coil</keyword>
<reference evidence="2" key="2">
    <citation type="submission" date="2020-05" db="UniProtKB">
        <authorList>
            <consortium name="EnsemblMetazoa"/>
        </authorList>
    </citation>
    <scope>IDENTIFICATION</scope>
    <source>
        <strain evidence="2">maculatus3</strain>
    </source>
</reference>
<dbReference type="VEuPathDB" id="VectorBase:AMAM009122"/>
<proteinExistence type="predicted"/>
<feature type="coiled-coil region" evidence="1">
    <location>
        <begin position="5"/>
        <end position="142"/>
    </location>
</feature>
<dbReference type="AlphaFoldDB" id="A0A182SLG2"/>
<reference evidence="3" key="1">
    <citation type="submission" date="2013-09" db="EMBL/GenBank/DDBJ databases">
        <title>The Genome Sequence of Anopheles maculatus species B.</title>
        <authorList>
            <consortium name="The Broad Institute Genomics Platform"/>
            <person name="Neafsey D.E."/>
            <person name="Besansky N."/>
            <person name="Howell P."/>
            <person name="Walton C."/>
            <person name="Young S.K."/>
            <person name="Zeng Q."/>
            <person name="Gargeya S."/>
            <person name="Fitzgerald M."/>
            <person name="Haas B."/>
            <person name="Abouelleil A."/>
            <person name="Allen A.W."/>
            <person name="Alvarado L."/>
            <person name="Arachchi H.M."/>
            <person name="Berlin A.M."/>
            <person name="Chapman S.B."/>
            <person name="Gainer-Dewar J."/>
            <person name="Goldberg J."/>
            <person name="Griggs A."/>
            <person name="Gujja S."/>
            <person name="Hansen M."/>
            <person name="Howarth C."/>
            <person name="Imamovic A."/>
            <person name="Ireland A."/>
            <person name="Larimer J."/>
            <person name="McCowan C."/>
            <person name="Murphy C."/>
            <person name="Pearson M."/>
            <person name="Poon T.W."/>
            <person name="Priest M."/>
            <person name="Roberts A."/>
            <person name="Saif S."/>
            <person name="Shea T."/>
            <person name="Sisk P."/>
            <person name="Sykes S."/>
            <person name="Wortman J."/>
            <person name="Nusbaum C."/>
            <person name="Birren B."/>
        </authorList>
    </citation>
    <scope>NUCLEOTIDE SEQUENCE [LARGE SCALE GENOMIC DNA]</scope>
    <source>
        <strain evidence="3">maculatus3</strain>
    </source>
</reference>
<dbReference type="EnsemblMetazoa" id="AMAM009122-RA">
    <property type="protein sequence ID" value="AMAM009122-PA"/>
    <property type="gene ID" value="AMAM009122"/>
</dbReference>